<dbReference type="Proteomes" id="UP000265515">
    <property type="component" value="Unassembled WGS sequence"/>
</dbReference>
<feature type="region of interest" description="Disordered" evidence="1">
    <location>
        <begin position="55"/>
        <end position="84"/>
    </location>
</feature>
<evidence type="ECO:0000313" key="2">
    <source>
        <dbReference type="EMBL" id="GBG61426.1"/>
    </source>
</evidence>
<protein>
    <submittedName>
        <fullName evidence="2">Uncharacterized protein</fullName>
    </submittedName>
</protein>
<feature type="compositionally biased region" description="Basic and acidic residues" evidence="1">
    <location>
        <begin position="55"/>
        <end position="72"/>
    </location>
</feature>
<dbReference type="Gramene" id="GBG61426">
    <property type="protein sequence ID" value="GBG61426"/>
    <property type="gene ID" value="CBR_g20457"/>
</dbReference>
<dbReference type="AlphaFoldDB" id="A0A388JUE1"/>
<organism evidence="2 3">
    <name type="scientific">Chara braunii</name>
    <name type="common">Braun's stonewort</name>
    <dbReference type="NCBI Taxonomy" id="69332"/>
    <lineage>
        <taxon>Eukaryota</taxon>
        <taxon>Viridiplantae</taxon>
        <taxon>Streptophyta</taxon>
        <taxon>Charophyceae</taxon>
        <taxon>Charales</taxon>
        <taxon>Characeae</taxon>
        <taxon>Chara</taxon>
    </lineage>
</organism>
<name>A0A388JUE1_CHABU</name>
<sequence length="84" mass="10033">MRVVDRRQRESRRMIASDCMAGRWRLQKRMLVLSDISIAKEKRRALLLCRPADGDRTASKRHLDCEREEKRSAALSSSKWRQRY</sequence>
<reference evidence="2 3" key="1">
    <citation type="journal article" date="2018" name="Cell">
        <title>The Chara Genome: Secondary Complexity and Implications for Plant Terrestrialization.</title>
        <authorList>
            <person name="Nishiyama T."/>
            <person name="Sakayama H."/>
            <person name="Vries J.D."/>
            <person name="Buschmann H."/>
            <person name="Saint-Marcoux D."/>
            <person name="Ullrich K.K."/>
            <person name="Haas F.B."/>
            <person name="Vanderstraeten L."/>
            <person name="Becker D."/>
            <person name="Lang D."/>
            <person name="Vosolsobe S."/>
            <person name="Rombauts S."/>
            <person name="Wilhelmsson P.K.I."/>
            <person name="Janitza P."/>
            <person name="Kern R."/>
            <person name="Heyl A."/>
            <person name="Rumpler F."/>
            <person name="Villalobos L.I.A.C."/>
            <person name="Clay J.M."/>
            <person name="Skokan R."/>
            <person name="Toyoda A."/>
            <person name="Suzuki Y."/>
            <person name="Kagoshima H."/>
            <person name="Schijlen E."/>
            <person name="Tajeshwar N."/>
            <person name="Catarino B."/>
            <person name="Hetherington A.J."/>
            <person name="Saltykova A."/>
            <person name="Bonnot C."/>
            <person name="Breuninger H."/>
            <person name="Symeonidi A."/>
            <person name="Radhakrishnan G.V."/>
            <person name="Van Nieuwerburgh F."/>
            <person name="Deforce D."/>
            <person name="Chang C."/>
            <person name="Karol K.G."/>
            <person name="Hedrich R."/>
            <person name="Ulvskov P."/>
            <person name="Glockner G."/>
            <person name="Delwiche C.F."/>
            <person name="Petrasek J."/>
            <person name="Van de Peer Y."/>
            <person name="Friml J."/>
            <person name="Beilby M."/>
            <person name="Dolan L."/>
            <person name="Kohara Y."/>
            <person name="Sugano S."/>
            <person name="Fujiyama A."/>
            <person name="Delaux P.-M."/>
            <person name="Quint M."/>
            <person name="TheiBen G."/>
            <person name="Hagemann M."/>
            <person name="Harholt J."/>
            <person name="Dunand C."/>
            <person name="Zachgo S."/>
            <person name="Langdale J."/>
            <person name="Maumus F."/>
            <person name="Straeten D.V.D."/>
            <person name="Gould S.B."/>
            <person name="Rensing S.A."/>
        </authorList>
    </citation>
    <scope>NUCLEOTIDE SEQUENCE [LARGE SCALE GENOMIC DNA]</scope>
    <source>
        <strain evidence="2 3">S276</strain>
    </source>
</reference>
<gene>
    <name evidence="2" type="ORF">CBR_g20457</name>
</gene>
<feature type="compositionally biased region" description="Polar residues" evidence="1">
    <location>
        <begin position="74"/>
        <end position="84"/>
    </location>
</feature>
<accession>A0A388JUE1</accession>
<proteinExistence type="predicted"/>
<keyword evidence="3" id="KW-1185">Reference proteome</keyword>
<dbReference type="EMBL" id="BFEA01000019">
    <property type="protein sequence ID" value="GBG61426.1"/>
    <property type="molecule type" value="Genomic_DNA"/>
</dbReference>
<comment type="caution">
    <text evidence="2">The sequence shown here is derived from an EMBL/GenBank/DDBJ whole genome shotgun (WGS) entry which is preliminary data.</text>
</comment>
<evidence type="ECO:0000313" key="3">
    <source>
        <dbReference type="Proteomes" id="UP000265515"/>
    </source>
</evidence>
<evidence type="ECO:0000256" key="1">
    <source>
        <dbReference type="SAM" id="MobiDB-lite"/>
    </source>
</evidence>